<dbReference type="Pfam" id="PF04340">
    <property type="entry name" value="DUF484"/>
    <property type="match status" value="1"/>
</dbReference>
<dbReference type="InterPro" id="IPR007435">
    <property type="entry name" value="DUF484"/>
</dbReference>
<dbReference type="EMBL" id="CP062006">
    <property type="protein sequence ID" value="QTC87944.1"/>
    <property type="molecule type" value="Genomic_DNA"/>
</dbReference>
<proteinExistence type="predicted"/>
<gene>
    <name evidence="1" type="ORF">IFE19_00580</name>
</gene>
<keyword evidence="2" id="KW-1185">Reference proteome</keyword>
<organism evidence="1 2">
    <name type="scientific">Brevundimonas pondensis</name>
    <dbReference type="NCBI Taxonomy" id="2774189"/>
    <lineage>
        <taxon>Bacteria</taxon>
        <taxon>Pseudomonadati</taxon>
        <taxon>Pseudomonadota</taxon>
        <taxon>Alphaproteobacteria</taxon>
        <taxon>Caulobacterales</taxon>
        <taxon>Caulobacteraceae</taxon>
        <taxon>Brevundimonas</taxon>
    </lineage>
</organism>
<protein>
    <submittedName>
        <fullName evidence="1">DUF484 family protein</fullName>
    </submittedName>
</protein>
<dbReference type="InterPro" id="IPR029016">
    <property type="entry name" value="GAF-like_dom_sf"/>
</dbReference>
<evidence type="ECO:0000313" key="1">
    <source>
        <dbReference type="EMBL" id="QTC87944.1"/>
    </source>
</evidence>
<reference evidence="1 2" key="1">
    <citation type="submission" date="2020-09" db="EMBL/GenBank/DDBJ databases">
        <title>Brevundimonas sp. LVF1 isolated from an oligotrophic pond in Goettingen, Germany.</title>
        <authorList>
            <person name="Friedrich I."/>
            <person name="Klassen A."/>
            <person name="Neubauer H."/>
            <person name="Schneider D."/>
            <person name="Hertel R."/>
            <person name="Daniel R."/>
        </authorList>
    </citation>
    <scope>NUCLEOTIDE SEQUENCE [LARGE SCALE GENOMIC DNA]</scope>
    <source>
        <strain evidence="1 2">LVF1</strain>
    </source>
</reference>
<dbReference type="Proteomes" id="UP000663942">
    <property type="component" value="Chromosome"/>
</dbReference>
<accession>A0ABX7SKR4</accession>
<evidence type="ECO:0000313" key="2">
    <source>
        <dbReference type="Proteomes" id="UP000663942"/>
    </source>
</evidence>
<name>A0ABX7SKR4_9CAUL</name>
<dbReference type="Gene3D" id="3.30.450.40">
    <property type="match status" value="1"/>
</dbReference>
<sequence length="256" mass="27699">MRFWLTGARPVSPSCNADRKEVHLSTSLDLSPDAAEGLHWPEVRAWLNAHPDRLLDDRTLLEELGLRATGRNVVDFGRAALTRLEAVVQREAGARKQIEEIARANFAAQTQTHVSALDLMEATSHAELSRQLDATSQARFGLAGGAIAMEKPGAVPFGWKALEPGRVDALLGDDGLEWLGPNFTGLDLFGPAEGEVKSVALVRMSLHLPGSDGARPALCAFGSHEDDGFTPAMGCELVAFITRVVERMAERWPTQA</sequence>